<name>A0AAV3XEJ2_9CYAN</name>
<organism evidence="1 2">
    <name type="scientific">Microseira wollei NIES-4236</name>
    <dbReference type="NCBI Taxonomy" id="2530354"/>
    <lineage>
        <taxon>Bacteria</taxon>
        <taxon>Bacillati</taxon>
        <taxon>Cyanobacteriota</taxon>
        <taxon>Cyanophyceae</taxon>
        <taxon>Oscillatoriophycideae</taxon>
        <taxon>Aerosakkonematales</taxon>
        <taxon>Aerosakkonemataceae</taxon>
        <taxon>Microseira</taxon>
    </lineage>
</organism>
<dbReference type="EMBL" id="BLAY01000047">
    <property type="protein sequence ID" value="GET38530.1"/>
    <property type="molecule type" value="Genomic_DNA"/>
</dbReference>
<dbReference type="InterPro" id="IPR013424">
    <property type="entry name" value="Ice-binding_C"/>
</dbReference>
<dbReference type="RefSeq" id="WP_226582280.1">
    <property type="nucleotide sequence ID" value="NZ_BLAY01000047.1"/>
</dbReference>
<dbReference type="AlphaFoldDB" id="A0AAV3XEJ2"/>
<accession>A0AAV3XEJ2</accession>
<dbReference type="Proteomes" id="UP001050975">
    <property type="component" value="Unassembled WGS sequence"/>
</dbReference>
<dbReference type="InterPro" id="IPR055876">
    <property type="entry name" value="DUF7453"/>
</dbReference>
<evidence type="ECO:0000313" key="1">
    <source>
        <dbReference type="EMBL" id="GET38530.1"/>
    </source>
</evidence>
<protein>
    <recommendedName>
        <fullName evidence="3">PEP-CTERM protein-sorting domain-containing protein</fullName>
    </recommendedName>
</protein>
<sequence>MRSLFLTNTIKPLSKMVAIALSLGWLTAGAVEAASFTFSKIVDTNTPIPGGGGNFTFLNTPVIDNGIVVFSGERGNQGRVEQRGIYTYAGGMLQTVVDTNTPVPFSDVNFIGLDLGLAIDKGNIVFGGSGNKPNPLGGTDVYGIYTVIGGVLDRVIDQSTILPGDNSNFTTFGGGLSIKGNNVAFYGGSSFENVALFTNAGGTLQRVVDSSTPLPEVTSNLDSLSNADVVFASSTSVDGTINNWRSGIYTYTGGVIKKIVDPATIMLGGRTDLNFSAGQPLVDNDDIAFSVVSYSNQPSTAIYTIVDGKVSLIADTNTPVPGGIGNFFNLAGLNVGSFNFGGLSLDQGSVAFVGGDLVGFREFPGPICSPRQFCPGPIRFPEIRNGIYTTLGGSLTRVIAEGEQLDGKVIAPYYLGVSRQMLSGNSLVFSVRFTDGSSGIYQADFVPHPPKSVPEPASVLGLLPAVGALLLRRRKEGKKAVV</sequence>
<dbReference type="Pfam" id="PF24251">
    <property type="entry name" value="DUF7453"/>
    <property type="match status" value="1"/>
</dbReference>
<proteinExistence type="predicted"/>
<gene>
    <name evidence="1" type="ORF">MiSe_32880</name>
</gene>
<reference evidence="1" key="1">
    <citation type="submission" date="2019-10" db="EMBL/GenBank/DDBJ databases">
        <title>Draft genome sequece of Microseira wollei NIES-4236.</title>
        <authorList>
            <person name="Yamaguchi H."/>
            <person name="Suzuki S."/>
            <person name="Kawachi M."/>
        </authorList>
    </citation>
    <scope>NUCLEOTIDE SEQUENCE</scope>
    <source>
        <strain evidence="1">NIES-4236</strain>
    </source>
</reference>
<evidence type="ECO:0000313" key="2">
    <source>
        <dbReference type="Proteomes" id="UP001050975"/>
    </source>
</evidence>
<keyword evidence="2" id="KW-1185">Reference proteome</keyword>
<dbReference type="NCBIfam" id="TIGR02595">
    <property type="entry name" value="PEP_CTERM"/>
    <property type="match status" value="1"/>
</dbReference>
<comment type="caution">
    <text evidence="1">The sequence shown here is derived from an EMBL/GenBank/DDBJ whole genome shotgun (WGS) entry which is preliminary data.</text>
</comment>
<evidence type="ECO:0008006" key="3">
    <source>
        <dbReference type="Google" id="ProtNLM"/>
    </source>
</evidence>